<reference evidence="1 2" key="1">
    <citation type="submission" date="2023-08" db="EMBL/GenBank/DDBJ databases">
        <title>Implementing the SeqCode for naming new Mesorhizobium species isolated from Vachellia karroo root nodules.</title>
        <authorList>
            <person name="Van Lill M."/>
        </authorList>
    </citation>
    <scope>NUCLEOTIDE SEQUENCE [LARGE SCALE GENOMIC DNA]</scope>
    <source>
        <strain evidence="1 2">VK25D</strain>
    </source>
</reference>
<dbReference type="Pfam" id="PF14137">
    <property type="entry name" value="DUF4304"/>
    <property type="match status" value="1"/>
</dbReference>
<protein>
    <submittedName>
        <fullName evidence="1">DUF4304 domain-containing protein</fullName>
    </submittedName>
</protein>
<keyword evidence="2" id="KW-1185">Reference proteome</keyword>
<sequence>MEQELPKQVFLDGCQQVSSCLEPMGFRFAKSGPHVSRRAGDWTFKISFQSSNLNVAGEYVELTVHASVSSKELRAWDECSAWPAGANEWVAGGQLGNLRLPRKWRTWNIAGPITRQAQISNVVANIKTIILPFFERFSAPQELAQEVAISDVPGFERPEHAIRFVYWQLGRETAENCISYWVERLSSREAFRTERDMPTLPKNLAFGSDVSNLARIARAMKIGLSL</sequence>
<organism evidence="1 2">
    <name type="scientific">Mesorhizobium vachelliae</name>
    <dbReference type="NCBI Taxonomy" id="3072309"/>
    <lineage>
        <taxon>Bacteria</taxon>
        <taxon>Pseudomonadati</taxon>
        <taxon>Pseudomonadota</taxon>
        <taxon>Alphaproteobacteria</taxon>
        <taxon>Hyphomicrobiales</taxon>
        <taxon>Phyllobacteriaceae</taxon>
        <taxon>Mesorhizobium</taxon>
    </lineage>
</organism>
<dbReference type="InterPro" id="IPR025412">
    <property type="entry name" value="DUF4304"/>
</dbReference>
<dbReference type="EMBL" id="JAVIIQ010000002">
    <property type="protein sequence ID" value="MDX8530740.1"/>
    <property type="molecule type" value="Genomic_DNA"/>
</dbReference>
<accession>A0ABU5A0D3</accession>
<gene>
    <name evidence="1" type="ORF">RFM42_07110</name>
</gene>
<dbReference type="Proteomes" id="UP001285154">
    <property type="component" value="Unassembled WGS sequence"/>
</dbReference>
<proteinExistence type="predicted"/>
<comment type="caution">
    <text evidence="1">The sequence shown here is derived from an EMBL/GenBank/DDBJ whole genome shotgun (WGS) entry which is preliminary data.</text>
</comment>
<evidence type="ECO:0000313" key="1">
    <source>
        <dbReference type="EMBL" id="MDX8530740.1"/>
    </source>
</evidence>
<evidence type="ECO:0000313" key="2">
    <source>
        <dbReference type="Proteomes" id="UP001285154"/>
    </source>
</evidence>
<dbReference type="RefSeq" id="WP_320246120.1">
    <property type="nucleotide sequence ID" value="NZ_JAVIIQ010000002.1"/>
</dbReference>
<name>A0ABU5A0D3_9HYPH</name>